<dbReference type="AlphaFoldDB" id="A0A392UGS0"/>
<dbReference type="GO" id="GO:0016301">
    <property type="term" value="F:kinase activity"/>
    <property type="evidence" value="ECO:0007669"/>
    <property type="project" value="UniProtKB-KW"/>
</dbReference>
<keyword evidence="1" id="KW-0808">Transferase</keyword>
<comment type="caution">
    <text evidence="1">The sequence shown here is derived from an EMBL/GenBank/DDBJ whole genome shotgun (WGS) entry which is preliminary data.</text>
</comment>
<reference evidence="1 2" key="1">
    <citation type="journal article" date="2018" name="Front. Plant Sci.">
        <title>Red Clover (Trifolium pratense) and Zigzag Clover (T. medium) - A Picture of Genomic Similarities and Differences.</title>
        <authorList>
            <person name="Dluhosova J."/>
            <person name="Istvanek J."/>
            <person name="Nedelnik J."/>
            <person name="Repkova J."/>
        </authorList>
    </citation>
    <scope>NUCLEOTIDE SEQUENCE [LARGE SCALE GENOMIC DNA]</scope>
    <source>
        <strain evidence="2">cv. 10/8</strain>
        <tissue evidence="1">Leaf</tissue>
    </source>
</reference>
<evidence type="ECO:0000313" key="1">
    <source>
        <dbReference type="EMBL" id="MCI70905.1"/>
    </source>
</evidence>
<keyword evidence="2" id="KW-1185">Reference proteome</keyword>
<name>A0A392UGS0_9FABA</name>
<proteinExistence type="predicted"/>
<feature type="non-terminal residue" evidence="1">
    <location>
        <position position="47"/>
    </location>
</feature>
<protein>
    <submittedName>
        <fullName evidence="1">Ser/thr protein kinase</fullName>
    </submittedName>
</protein>
<dbReference type="EMBL" id="LXQA010785412">
    <property type="protein sequence ID" value="MCI70905.1"/>
    <property type="molecule type" value="Genomic_DNA"/>
</dbReference>
<evidence type="ECO:0000313" key="2">
    <source>
        <dbReference type="Proteomes" id="UP000265520"/>
    </source>
</evidence>
<organism evidence="1 2">
    <name type="scientific">Trifolium medium</name>
    <dbReference type="NCBI Taxonomy" id="97028"/>
    <lineage>
        <taxon>Eukaryota</taxon>
        <taxon>Viridiplantae</taxon>
        <taxon>Streptophyta</taxon>
        <taxon>Embryophyta</taxon>
        <taxon>Tracheophyta</taxon>
        <taxon>Spermatophyta</taxon>
        <taxon>Magnoliopsida</taxon>
        <taxon>eudicotyledons</taxon>
        <taxon>Gunneridae</taxon>
        <taxon>Pentapetalae</taxon>
        <taxon>rosids</taxon>
        <taxon>fabids</taxon>
        <taxon>Fabales</taxon>
        <taxon>Fabaceae</taxon>
        <taxon>Papilionoideae</taxon>
        <taxon>50 kb inversion clade</taxon>
        <taxon>NPAAA clade</taxon>
        <taxon>Hologalegina</taxon>
        <taxon>IRL clade</taxon>
        <taxon>Trifolieae</taxon>
        <taxon>Trifolium</taxon>
    </lineage>
</organism>
<sequence length="47" mass="5234">MCDDGDRYTTCNTDFTCDGSTVQNLKYPFWGNNREKDCGGSADSNTE</sequence>
<accession>A0A392UGS0</accession>
<dbReference type="Proteomes" id="UP000265520">
    <property type="component" value="Unassembled WGS sequence"/>
</dbReference>
<keyword evidence="1" id="KW-0418">Kinase</keyword>